<keyword evidence="1" id="KW-0812">Transmembrane</keyword>
<organism evidence="2 3">
    <name type="scientific">Aspergillus campestris (strain IBT 28561)</name>
    <dbReference type="NCBI Taxonomy" id="1392248"/>
    <lineage>
        <taxon>Eukaryota</taxon>
        <taxon>Fungi</taxon>
        <taxon>Dikarya</taxon>
        <taxon>Ascomycota</taxon>
        <taxon>Pezizomycotina</taxon>
        <taxon>Eurotiomycetes</taxon>
        <taxon>Eurotiomycetidae</taxon>
        <taxon>Eurotiales</taxon>
        <taxon>Aspergillaceae</taxon>
        <taxon>Aspergillus</taxon>
        <taxon>Aspergillus subgen. Circumdati</taxon>
    </lineage>
</organism>
<dbReference type="VEuPathDB" id="FungiDB:P168DRAFT_330165"/>
<name>A0A2I1CTC7_ASPC2</name>
<reference evidence="2" key="1">
    <citation type="submission" date="2016-12" db="EMBL/GenBank/DDBJ databases">
        <title>The genomes of Aspergillus section Nigri reveals drivers in fungal speciation.</title>
        <authorList>
            <consortium name="DOE Joint Genome Institute"/>
            <person name="Vesth T.C."/>
            <person name="Nybo J."/>
            <person name="Theobald S."/>
            <person name="Brandl J."/>
            <person name="Frisvad J.C."/>
            <person name="Nielsen K.F."/>
            <person name="Lyhne E.K."/>
            <person name="Kogle M.E."/>
            <person name="Kuo A."/>
            <person name="Riley R."/>
            <person name="Clum A."/>
            <person name="Nolan M."/>
            <person name="Lipzen A."/>
            <person name="Salamov A."/>
            <person name="Henrissat B."/>
            <person name="Wiebenga A."/>
            <person name="De vries R.P."/>
            <person name="Grigoriev I.V."/>
            <person name="Mortensen U.H."/>
            <person name="Andersen M.R."/>
            <person name="Baker S.E."/>
        </authorList>
    </citation>
    <scope>NUCLEOTIDE SEQUENCE</scope>
    <source>
        <strain evidence="2">IBT 28561</strain>
    </source>
</reference>
<protein>
    <submittedName>
        <fullName evidence="2">Uncharacterized protein</fullName>
    </submittedName>
</protein>
<feature type="transmembrane region" description="Helical" evidence="1">
    <location>
        <begin position="6"/>
        <end position="26"/>
    </location>
</feature>
<evidence type="ECO:0000256" key="1">
    <source>
        <dbReference type="SAM" id="Phobius"/>
    </source>
</evidence>
<sequence length="67" mass="7926">MAELVHASMCYHELLALIFVFVFYRYDAQWATGLRRMGWMAETEADLPEWWTVAVAVKRVPGVWGWY</sequence>
<dbReference type="GeneID" id="36549073"/>
<keyword evidence="3" id="KW-1185">Reference proteome</keyword>
<dbReference type="EMBL" id="MSFM01000013">
    <property type="protein sequence ID" value="PKY00865.1"/>
    <property type="molecule type" value="Genomic_DNA"/>
</dbReference>
<comment type="caution">
    <text evidence="2">The sequence shown here is derived from an EMBL/GenBank/DDBJ whole genome shotgun (WGS) entry which is preliminary data.</text>
</comment>
<proteinExistence type="predicted"/>
<dbReference type="RefSeq" id="XP_024689459.1">
    <property type="nucleotide sequence ID" value="XM_024841549.1"/>
</dbReference>
<gene>
    <name evidence="2" type="ORF">P168DRAFT_330165</name>
</gene>
<accession>A0A2I1CTC7</accession>
<evidence type="ECO:0000313" key="2">
    <source>
        <dbReference type="EMBL" id="PKY00865.1"/>
    </source>
</evidence>
<dbReference type="AlphaFoldDB" id="A0A2I1CTC7"/>
<dbReference type="Proteomes" id="UP000234254">
    <property type="component" value="Unassembled WGS sequence"/>
</dbReference>
<keyword evidence="1" id="KW-1133">Transmembrane helix</keyword>
<keyword evidence="1" id="KW-0472">Membrane</keyword>
<evidence type="ECO:0000313" key="3">
    <source>
        <dbReference type="Proteomes" id="UP000234254"/>
    </source>
</evidence>